<dbReference type="EMBL" id="CAJHNH020003002">
    <property type="protein sequence ID" value="CAG5128305.1"/>
    <property type="molecule type" value="Genomic_DNA"/>
</dbReference>
<dbReference type="Gene3D" id="1.10.530.10">
    <property type="match status" value="1"/>
</dbReference>
<dbReference type="InterPro" id="IPR023346">
    <property type="entry name" value="Lysozyme-like_dom_sf"/>
</dbReference>
<dbReference type="PRINTS" id="PR00749">
    <property type="entry name" value="LYSOZYMEG"/>
</dbReference>
<dbReference type="OrthoDB" id="10021790at2759"/>
<dbReference type="SUPFAM" id="SSF53955">
    <property type="entry name" value="Lysozyme-like"/>
    <property type="match status" value="1"/>
</dbReference>
<gene>
    <name evidence="1" type="ORF">CUNI_LOCUS13863</name>
</gene>
<accession>A0A8S3ZKQ4</accession>
<dbReference type="InterPro" id="IPR002152">
    <property type="entry name" value="Glyco_hydro_23"/>
</dbReference>
<evidence type="ECO:0000313" key="2">
    <source>
        <dbReference type="Proteomes" id="UP000678393"/>
    </source>
</evidence>
<keyword evidence="2" id="KW-1185">Reference proteome</keyword>
<dbReference type="CDD" id="cd01021">
    <property type="entry name" value="GEWL"/>
    <property type="match status" value="1"/>
</dbReference>
<feature type="non-terminal residue" evidence="1">
    <location>
        <position position="182"/>
    </location>
</feature>
<comment type="caution">
    <text evidence="1">The sequence shown here is derived from an EMBL/GenBank/DDBJ whole genome shotgun (WGS) entry which is preliminary data.</text>
</comment>
<dbReference type="AlphaFoldDB" id="A0A8S3ZKQ4"/>
<dbReference type="GO" id="GO:0003796">
    <property type="term" value="F:lysozyme activity"/>
    <property type="evidence" value="ECO:0007669"/>
    <property type="project" value="InterPro"/>
</dbReference>
<dbReference type="GO" id="GO:0009253">
    <property type="term" value="P:peptidoglycan catabolic process"/>
    <property type="evidence" value="ECO:0007669"/>
    <property type="project" value="InterPro"/>
</dbReference>
<dbReference type="PANTHER" id="PTHR31698:SF8">
    <property type="entry name" value="LYSOZYME G-RELATED"/>
    <property type="match status" value="1"/>
</dbReference>
<evidence type="ECO:0008006" key="3">
    <source>
        <dbReference type="Google" id="ProtNLM"/>
    </source>
</evidence>
<evidence type="ECO:0000313" key="1">
    <source>
        <dbReference type="EMBL" id="CAG5128305.1"/>
    </source>
</evidence>
<sequence length="182" mass="19738">NRLCHGNIDHLNPSGQANGGVAASNNDAQYDMNDLNAHRDCYAASADKNCIQASLLAAIASRESRGGRLLYATGGYGDNNNAWGIMQCDLRYSGLNCKQCPWDSCCHIEMLTSQTLVPFINQIHNKFPSWSQDQALQGGVAAYNQGPSNVNSWAGVDAATTGRDYSNDVIARAKYLHSHGWN</sequence>
<proteinExistence type="predicted"/>
<reference evidence="1" key="1">
    <citation type="submission" date="2021-04" db="EMBL/GenBank/DDBJ databases">
        <authorList>
            <consortium name="Molecular Ecology Group"/>
        </authorList>
    </citation>
    <scope>NUCLEOTIDE SEQUENCE</scope>
</reference>
<dbReference type="PANTHER" id="PTHR31698">
    <property type="entry name" value="LYSOZYME G FAMILY MEMBER"/>
    <property type="match status" value="1"/>
</dbReference>
<protein>
    <recommendedName>
        <fullName evidence="3">Lysozyme</fullName>
    </recommendedName>
</protein>
<organism evidence="1 2">
    <name type="scientific">Candidula unifasciata</name>
    <dbReference type="NCBI Taxonomy" id="100452"/>
    <lineage>
        <taxon>Eukaryota</taxon>
        <taxon>Metazoa</taxon>
        <taxon>Spiralia</taxon>
        <taxon>Lophotrochozoa</taxon>
        <taxon>Mollusca</taxon>
        <taxon>Gastropoda</taxon>
        <taxon>Heterobranchia</taxon>
        <taxon>Euthyneura</taxon>
        <taxon>Panpulmonata</taxon>
        <taxon>Eupulmonata</taxon>
        <taxon>Stylommatophora</taxon>
        <taxon>Helicina</taxon>
        <taxon>Helicoidea</taxon>
        <taxon>Geomitridae</taxon>
        <taxon>Candidula</taxon>
    </lineage>
</organism>
<dbReference type="Proteomes" id="UP000678393">
    <property type="component" value="Unassembled WGS sequence"/>
</dbReference>
<name>A0A8S3ZKQ4_9EUPU</name>